<gene>
    <name evidence="1" type="ORF">M0R45_035123</name>
</gene>
<evidence type="ECO:0000313" key="2">
    <source>
        <dbReference type="Proteomes" id="UP001457282"/>
    </source>
</evidence>
<reference evidence="1 2" key="1">
    <citation type="journal article" date="2023" name="G3 (Bethesda)">
        <title>A chromosome-length genome assembly and annotation of blackberry (Rubus argutus, cv. 'Hillquist').</title>
        <authorList>
            <person name="Bruna T."/>
            <person name="Aryal R."/>
            <person name="Dudchenko O."/>
            <person name="Sargent D.J."/>
            <person name="Mead D."/>
            <person name="Buti M."/>
            <person name="Cavallini A."/>
            <person name="Hytonen T."/>
            <person name="Andres J."/>
            <person name="Pham M."/>
            <person name="Weisz D."/>
            <person name="Mascagni F."/>
            <person name="Usai G."/>
            <person name="Natali L."/>
            <person name="Bassil N."/>
            <person name="Fernandez G.E."/>
            <person name="Lomsadze A."/>
            <person name="Armour M."/>
            <person name="Olukolu B."/>
            <person name="Poorten T."/>
            <person name="Britton C."/>
            <person name="Davik J."/>
            <person name="Ashrafi H."/>
            <person name="Aiden E.L."/>
            <person name="Borodovsky M."/>
            <person name="Worthington M."/>
        </authorList>
    </citation>
    <scope>NUCLEOTIDE SEQUENCE [LARGE SCALE GENOMIC DNA]</scope>
    <source>
        <strain evidence="1">PI 553951</strain>
    </source>
</reference>
<sequence length="131" mass="14461">MAQVERTGDGLGTELIGDLQKAASELLGRTAAWLGGGSGNSSTAGISVFERRRGSGRHQWHGYEDRQRWSIWIEYCGCGNGGRACWFWFGLGKHGTDRPWCTGLIVLFAGSVRKGRQKARPGDGWGFSWWL</sequence>
<accession>A0AAW1VVZ8</accession>
<dbReference type="AlphaFoldDB" id="A0AAW1VVZ8"/>
<dbReference type="Proteomes" id="UP001457282">
    <property type="component" value="Unassembled WGS sequence"/>
</dbReference>
<organism evidence="1 2">
    <name type="scientific">Rubus argutus</name>
    <name type="common">Southern blackberry</name>
    <dbReference type="NCBI Taxonomy" id="59490"/>
    <lineage>
        <taxon>Eukaryota</taxon>
        <taxon>Viridiplantae</taxon>
        <taxon>Streptophyta</taxon>
        <taxon>Embryophyta</taxon>
        <taxon>Tracheophyta</taxon>
        <taxon>Spermatophyta</taxon>
        <taxon>Magnoliopsida</taxon>
        <taxon>eudicotyledons</taxon>
        <taxon>Gunneridae</taxon>
        <taxon>Pentapetalae</taxon>
        <taxon>rosids</taxon>
        <taxon>fabids</taxon>
        <taxon>Rosales</taxon>
        <taxon>Rosaceae</taxon>
        <taxon>Rosoideae</taxon>
        <taxon>Rosoideae incertae sedis</taxon>
        <taxon>Rubus</taxon>
    </lineage>
</organism>
<protein>
    <submittedName>
        <fullName evidence="1">Uncharacterized protein</fullName>
    </submittedName>
</protein>
<name>A0AAW1VVZ8_RUBAR</name>
<dbReference type="EMBL" id="JBEDUW010000007">
    <property type="protein sequence ID" value="KAK9911202.1"/>
    <property type="molecule type" value="Genomic_DNA"/>
</dbReference>
<keyword evidence="2" id="KW-1185">Reference proteome</keyword>
<comment type="caution">
    <text evidence="1">The sequence shown here is derived from an EMBL/GenBank/DDBJ whole genome shotgun (WGS) entry which is preliminary data.</text>
</comment>
<evidence type="ECO:0000313" key="1">
    <source>
        <dbReference type="EMBL" id="KAK9911202.1"/>
    </source>
</evidence>
<proteinExistence type="predicted"/>